<evidence type="ECO:0000256" key="1">
    <source>
        <dbReference type="ARBA" id="ARBA00022729"/>
    </source>
</evidence>
<dbReference type="InterPro" id="IPR036846">
    <property type="entry name" value="GM2-AP_sf"/>
</dbReference>
<evidence type="ECO:0000259" key="3">
    <source>
        <dbReference type="Pfam" id="PF02221"/>
    </source>
</evidence>
<dbReference type="Pfam" id="PF02221">
    <property type="entry name" value="E1_DerP2_DerF2"/>
    <property type="match status" value="1"/>
</dbReference>
<dbReference type="OrthoDB" id="6609212at2759"/>
<dbReference type="InterPro" id="IPR003172">
    <property type="entry name" value="ML_dom"/>
</dbReference>
<proteinExistence type="predicted"/>
<keyword evidence="5" id="KW-1185">Reference proteome</keyword>
<dbReference type="EMBL" id="CABPRJ010000005">
    <property type="protein sequence ID" value="VVC24716.1"/>
    <property type="molecule type" value="Genomic_DNA"/>
</dbReference>
<dbReference type="Gene3D" id="2.70.220.10">
    <property type="entry name" value="Ganglioside GM2 activator"/>
    <property type="match status" value="1"/>
</dbReference>
<dbReference type="Proteomes" id="UP000325440">
    <property type="component" value="Unassembled WGS sequence"/>
</dbReference>
<dbReference type="PANTHER" id="PTHR21112">
    <property type="entry name" value="CHEMOSENSORY PROTEIN A 29A-RELATED"/>
    <property type="match status" value="1"/>
</dbReference>
<sequence>MKRLAMFLIIPVSCVVLKSANKNFFPNLPIGEYKVYPRAIIQCKRLVEHVFEFNLYLNKISTNSSEVRGNFTFKKALDDSFQLKVNFAVKDSIGDWKDNYFFFQTRKACTSIKTICGNLSSMVLGSNSSYNGKDCPVPAGVYVSNGFDLTSFIDNANVPKQFFYGTYKIRIEFVDKKNNQVGCIIFIVVFKRPWETE</sequence>
<name>A0A5E4M0I0_9HEMI</name>
<dbReference type="AlphaFoldDB" id="A0A5E4M0I0"/>
<reference evidence="4 5" key="1">
    <citation type="submission" date="2019-08" db="EMBL/GenBank/DDBJ databases">
        <authorList>
            <person name="Alioto T."/>
            <person name="Alioto T."/>
            <person name="Gomez Garrido J."/>
        </authorList>
    </citation>
    <scope>NUCLEOTIDE SEQUENCE [LARGE SCALE GENOMIC DNA]</scope>
</reference>
<dbReference type="PANTHER" id="PTHR21112:SF0">
    <property type="entry name" value="CHEMOSENSORY PROTEIN A 29A-RELATED"/>
    <property type="match status" value="1"/>
</dbReference>
<feature type="domain" description="MD-2-related lipid-recognition" evidence="3">
    <location>
        <begin position="64"/>
        <end position="187"/>
    </location>
</feature>
<organism evidence="4 5">
    <name type="scientific">Cinara cedri</name>
    <dbReference type="NCBI Taxonomy" id="506608"/>
    <lineage>
        <taxon>Eukaryota</taxon>
        <taxon>Metazoa</taxon>
        <taxon>Ecdysozoa</taxon>
        <taxon>Arthropoda</taxon>
        <taxon>Hexapoda</taxon>
        <taxon>Insecta</taxon>
        <taxon>Pterygota</taxon>
        <taxon>Neoptera</taxon>
        <taxon>Paraneoptera</taxon>
        <taxon>Hemiptera</taxon>
        <taxon>Sternorrhyncha</taxon>
        <taxon>Aphidomorpha</taxon>
        <taxon>Aphidoidea</taxon>
        <taxon>Aphididae</taxon>
        <taxon>Lachninae</taxon>
        <taxon>Cinara</taxon>
    </lineage>
</organism>
<gene>
    <name evidence="4" type="ORF">CINCED_3A016605</name>
</gene>
<evidence type="ECO:0000313" key="4">
    <source>
        <dbReference type="EMBL" id="VVC24716.1"/>
    </source>
</evidence>
<evidence type="ECO:0000313" key="5">
    <source>
        <dbReference type="Proteomes" id="UP000325440"/>
    </source>
</evidence>
<feature type="chain" id="PRO_5022793392" evidence="2">
    <location>
        <begin position="21"/>
        <end position="197"/>
    </location>
</feature>
<evidence type="ECO:0000256" key="2">
    <source>
        <dbReference type="SAM" id="SignalP"/>
    </source>
</evidence>
<keyword evidence="1 2" id="KW-0732">Signal</keyword>
<accession>A0A5E4M0I0</accession>
<protein>
    <submittedName>
        <fullName evidence="4">MD-2-related lipid-recognition domain</fullName>
    </submittedName>
</protein>
<feature type="signal peptide" evidence="2">
    <location>
        <begin position="1"/>
        <end position="20"/>
    </location>
</feature>